<keyword evidence="2" id="KW-0238">DNA-binding</keyword>
<evidence type="ECO:0000313" key="3">
    <source>
        <dbReference type="Proteomes" id="UP000569914"/>
    </source>
</evidence>
<dbReference type="InterPro" id="IPR036388">
    <property type="entry name" value="WH-like_DNA-bd_sf"/>
</dbReference>
<keyword evidence="3" id="KW-1185">Reference proteome</keyword>
<dbReference type="RefSeq" id="WP_218871494.1">
    <property type="nucleotide sequence ID" value="NZ_JACCBU010000001.1"/>
</dbReference>
<feature type="domain" description="HTH arsR-type" evidence="1">
    <location>
        <begin position="7"/>
        <end position="90"/>
    </location>
</feature>
<dbReference type="Gene3D" id="1.10.10.10">
    <property type="entry name" value="Winged helix-like DNA-binding domain superfamily/Winged helix DNA-binding domain"/>
    <property type="match status" value="1"/>
</dbReference>
<dbReference type="GO" id="GO:0003700">
    <property type="term" value="F:DNA-binding transcription factor activity"/>
    <property type="evidence" value="ECO:0007669"/>
    <property type="project" value="InterPro"/>
</dbReference>
<name>A0A7Y9LAF4_9ACTN</name>
<accession>A0A7Y9LAF4</accession>
<organism evidence="2 3">
    <name type="scientific">Microlunatus parietis</name>
    <dbReference type="NCBI Taxonomy" id="682979"/>
    <lineage>
        <taxon>Bacteria</taxon>
        <taxon>Bacillati</taxon>
        <taxon>Actinomycetota</taxon>
        <taxon>Actinomycetes</taxon>
        <taxon>Propionibacteriales</taxon>
        <taxon>Propionibacteriaceae</taxon>
        <taxon>Microlunatus</taxon>
    </lineage>
</organism>
<comment type="caution">
    <text evidence="2">The sequence shown here is derived from an EMBL/GenBank/DDBJ whole genome shotgun (WGS) entry which is preliminary data.</text>
</comment>
<evidence type="ECO:0000259" key="1">
    <source>
        <dbReference type="SMART" id="SM00418"/>
    </source>
</evidence>
<dbReference type="InterPro" id="IPR036390">
    <property type="entry name" value="WH_DNA-bd_sf"/>
</dbReference>
<dbReference type="GO" id="GO:0003677">
    <property type="term" value="F:DNA binding"/>
    <property type="evidence" value="ECO:0007669"/>
    <property type="project" value="UniProtKB-KW"/>
</dbReference>
<dbReference type="AlphaFoldDB" id="A0A7Y9LAF4"/>
<dbReference type="InterPro" id="IPR011991">
    <property type="entry name" value="ArsR-like_HTH"/>
</dbReference>
<dbReference type="EMBL" id="JACCBU010000001">
    <property type="protein sequence ID" value="NYE72794.1"/>
    <property type="molecule type" value="Genomic_DNA"/>
</dbReference>
<reference evidence="2 3" key="1">
    <citation type="submission" date="2020-07" db="EMBL/GenBank/DDBJ databases">
        <title>Sequencing the genomes of 1000 actinobacteria strains.</title>
        <authorList>
            <person name="Klenk H.-P."/>
        </authorList>
    </citation>
    <scope>NUCLEOTIDE SEQUENCE [LARGE SCALE GENOMIC DNA]</scope>
    <source>
        <strain evidence="2 3">DSM 22083</strain>
    </source>
</reference>
<sequence length="184" mass="19837">MASSAMSIAEIVTHPVRVRIIQQLGGRELTTAQLRAALPDVSQPTLYRQVAILVEAGVLTIVAERRVRGAVERTLALGERLAHIDHEGLRAMSDAQLRSAFLSFLGQVGRTFDLFLDAGDPQLREFLGFGTGSLYVNADDLATIQAGLTKVLAPYQVDQGGGRRRVDLSTILIPEAVPPADPEP</sequence>
<evidence type="ECO:0000313" key="2">
    <source>
        <dbReference type="EMBL" id="NYE72794.1"/>
    </source>
</evidence>
<dbReference type="Proteomes" id="UP000569914">
    <property type="component" value="Unassembled WGS sequence"/>
</dbReference>
<dbReference type="SUPFAM" id="SSF46785">
    <property type="entry name" value="Winged helix' DNA-binding domain"/>
    <property type="match status" value="1"/>
</dbReference>
<proteinExistence type="predicted"/>
<dbReference type="CDD" id="cd00090">
    <property type="entry name" value="HTH_ARSR"/>
    <property type="match status" value="1"/>
</dbReference>
<dbReference type="InterPro" id="IPR001845">
    <property type="entry name" value="HTH_ArsR_DNA-bd_dom"/>
</dbReference>
<dbReference type="SMART" id="SM00418">
    <property type="entry name" value="HTH_ARSR"/>
    <property type="match status" value="1"/>
</dbReference>
<dbReference type="Pfam" id="PF12840">
    <property type="entry name" value="HTH_20"/>
    <property type="match status" value="1"/>
</dbReference>
<gene>
    <name evidence="2" type="ORF">BKA15_004123</name>
</gene>
<dbReference type="Gene3D" id="6.10.140.2180">
    <property type="match status" value="1"/>
</dbReference>
<protein>
    <submittedName>
        <fullName evidence="2">DNA-binding transcriptional ArsR family regulator</fullName>
    </submittedName>
</protein>